<organism>
    <name type="scientific">Ixodes scapularis</name>
    <name type="common">Black-legged tick</name>
    <name type="synonym">Deer tick</name>
    <dbReference type="NCBI Taxonomy" id="6945"/>
    <lineage>
        <taxon>Eukaryota</taxon>
        <taxon>Metazoa</taxon>
        <taxon>Ecdysozoa</taxon>
        <taxon>Arthropoda</taxon>
        <taxon>Chelicerata</taxon>
        <taxon>Arachnida</taxon>
        <taxon>Acari</taxon>
        <taxon>Parasitiformes</taxon>
        <taxon>Ixodida</taxon>
        <taxon>Ixodoidea</taxon>
        <taxon>Ixodidae</taxon>
        <taxon>Ixodinae</taxon>
        <taxon>Ixodes</taxon>
    </lineage>
</organism>
<dbReference type="EC" id="5.1.99.4" evidence="3"/>
<dbReference type="EMBL" id="ABJB010326114">
    <property type="status" value="NOT_ANNOTATED_CDS"/>
    <property type="molecule type" value="Genomic_DNA"/>
</dbReference>
<dbReference type="PANTHER" id="PTHR48228:SF5">
    <property type="entry name" value="ALPHA-METHYLACYL-COA RACEMASE"/>
    <property type="match status" value="1"/>
</dbReference>
<dbReference type="VEuPathDB" id="VectorBase:ISCW008678"/>
<dbReference type="EMBL" id="ABJB011023519">
    <property type="status" value="NOT_ANNOTATED_CDS"/>
    <property type="molecule type" value="Genomic_DNA"/>
</dbReference>
<gene>
    <name evidence="3" type="ORF">IscW_ISCW008678</name>
</gene>
<reference evidence="3 5" key="1">
    <citation type="submission" date="2008-03" db="EMBL/GenBank/DDBJ databases">
        <title>Annotation of Ixodes scapularis.</title>
        <authorList>
            <consortium name="Ixodes scapularis Genome Project Consortium"/>
            <person name="Caler E."/>
            <person name="Hannick L.I."/>
            <person name="Bidwell S."/>
            <person name="Joardar V."/>
            <person name="Thiagarajan M."/>
            <person name="Amedeo P."/>
            <person name="Galinsky K.J."/>
            <person name="Schobel S."/>
            <person name="Inman J."/>
            <person name="Hostetler J."/>
            <person name="Miller J."/>
            <person name="Hammond M."/>
            <person name="Megy K."/>
            <person name="Lawson D."/>
            <person name="Kodira C."/>
            <person name="Sutton G."/>
            <person name="Meyer J."/>
            <person name="Hill C.A."/>
            <person name="Birren B."/>
            <person name="Nene V."/>
            <person name="Collins F."/>
            <person name="Alarcon-Chaidez F."/>
            <person name="Wikel S."/>
            <person name="Strausberg R."/>
        </authorList>
    </citation>
    <scope>NUCLEOTIDE SEQUENCE [LARGE SCALE GENOMIC DNA]</scope>
    <source>
        <strain evidence="5">Wikel</strain>
        <strain evidence="3">Wikel colony</strain>
    </source>
</reference>
<dbReference type="EMBL" id="ABJB010915563">
    <property type="status" value="NOT_ANNOTATED_CDS"/>
    <property type="molecule type" value="Genomic_DNA"/>
</dbReference>
<dbReference type="Gene3D" id="3.40.50.10540">
    <property type="entry name" value="Crotonobetainyl-coa:carnitine coa-transferase, domain 1"/>
    <property type="match status" value="3"/>
</dbReference>
<evidence type="ECO:0000313" key="3">
    <source>
        <dbReference type="EMBL" id="EEC12768.1"/>
    </source>
</evidence>
<dbReference type="PaxDb" id="6945-B7Q1P6"/>
<dbReference type="VEuPathDB" id="VectorBase:ISCI008678"/>
<dbReference type="STRING" id="6945.B7Q1P6"/>
<evidence type="ECO:0000256" key="2">
    <source>
        <dbReference type="SAM" id="MobiDB-lite"/>
    </source>
</evidence>
<feature type="compositionally biased region" description="Basic and acidic residues" evidence="2">
    <location>
        <begin position="306"/>
        <end position="321"/>
    </location>
</feature>
<dbReference type="InterPro" id="IPR050509">
    <property type="entry name" value="CoA-transferase_III"/>
</dbReference>
<dbReference type="InterPro" id="IPR044855">
    <property type="entry name" value="CoA-Trfase_III_dom3_sf"/>
</dbReference>
<evidence type="ECO:0000313" key="5">
    <source>
        <dbReference type="Proteomes" id="UP000001555"/>
    </source>
</evidence>
<dbReference type="EnsemblMetazoa" id="ISCW008678-RA">
    <property type="protein sequence ID" value="ISCW008678-PA"/>
    <property type="gene ID" value="ISCW008678"/>
</dbReference>
<dbReference type="Pfam" id="PF02515">
    <property type="entry name" value="CoA_transf_3"/>
    <property type="match status" value="2"/>
</dbReference>
<feature type="non-terminal residue" evidence="3">
    <location>
        <position position="1"/>
    </location>
</feature>
<keyword evidence="5" id="KW-1185">Reference proteome</keyword>
<dbReference type="EMBL" id="DS838808">
    <property type="protein sequence ID" value="EEC12768.1"/>
    <property type="molecule type" value="Genomic_DNA"/>
</dbReference>
<feature type="region of interest" description="Disordered" evidence="2">
    <location>
        <begin position="306"/>
        <end position="343"/>
    </location>
</feature>
<evidence type="ECO:0000256" key="1">
    <source>
        <dbReference type="ARBA" id="ARBA00008383"/>
    </source>
</evidence>
<comment type="similarity">
    <text evidence="1">Belongs to the CoA-transferase III family.</text>
</comment>
<dbReference type="HOGENOM" id="CLU_033975_5_0_1"/>
<dbReference type="FunCoup" id="B7Q1P6">
    <property type="interactions" value="253"/>
</dbReference>
<proteinExistence type="evidence at protein level"/>
<dbReference type="GO" id="GO:0008111">
    <property type="term" value="F:alpha-methylacyl-CoA racemase activity"/>
    <property type="evidence" value="ECO:0000318"/>
    <property type="project" value="GO_Central"/>
</dbReference>
<dbReference type="Gene3D" id="3.30.1540.10">
    <property type="entry name" value="formyl-coa transferase, domain 3"/>
    <property type="match status" value="1"/>
</dbReference>
<dbReference type="OrthoDB" id="16747at2759"/>
<dbReference type="GO" id="GO:0008206">
    <property type="term" value="P:bile acid metabolic process"/>
    <property type="evidence" value="ECO:0000318"/>
    <property type="project" value="GO_Central"/>
</dbReference>
<reference evidence="4" key="2">
    <citation type="submission" date="2020-05" db="UniProtKB">
        <authorList>
            <consortium name="EnsemblMetazoa"/>
        </authorList>
    </citation>
    <scope>IDENTIFICATION</scope>
    <source>
        <strain evidence="4">wikel</strain>
    </source>
</reference>
<dbReference type="InterPro" id="IPR003673">
    <property type="entry name" value="CoA-Trfase_fam_III"/>
</dbReference>
<evidence type="ECO:0000313" key="4">
    <source>
        <dbReference type="EnsemblMetazoa" id="ISCW008678-PA"/>
    </source>
</evidence>
<dbReference type="GO" id="GO:0005739">
    <property type="term" value="C:mitochondrion"/>
    <property type="evidence" value="ECO:0000318"/>
    <property type="project" value="GO_Central"/>
</dbReference>
<dbReference type="PANTHER" id="PTHR48228">
    <property type="entry name" value="SUCCINYL-COA--D-CITRAMALATE COA-TRANSFERASE"/>
    <property type="match status" value="1"/>
</dbReference>
<dbReference type="SUPFAM" id="SSF89796">
    <property type="entry name" value="CoA-transferase family III (CaiB/BaiF)"/>
    <property type="match status" value="1"/>
</dbReference>
<keyword evidence="3" id="KW-0413">Isomerase</keyword>
<dbReference type="Proteomes" id="UP000001555">
    <property type="component" value="Unassembled WGS sequence"/>
</dbReference>
<accession>B7Q1P6</accession>
<feature type="compositionally biased region" description="Basic and acidic residues" evidence="2">
    <location>
        <begin position="331"/>
        <end position="343"/>
    </location>
</feature>
<protein>
    <submittedName>
        <fullName evidence="3 4">Alpha-methylacyl-CoA racemase, putative</fullName>
        <ecNumber evidence="3">5.1.99.4</ecNumber>
    </submittedName>
</protein>
<dbReference type="AlphaFoldDB" id="B7Q1P6"/>
<keyword evidence="6" id="KW-1267">Proteomics identification</keyword>
<sequence length="385" mass="42334">VMALKGIKVLEMAGLAPGPFCGMVLRDFGATVIRVDRVSPIRNLSDNIPACLSKCRDKGGTYRCAVPSPRQDCSRQCLANAGVMERVGLGPDVLLQTNPRLVYARITGFGQTGPFSMMAGHDINYLALSGVLSMLGEHGRKPIFPVNVIADFGGGGLLAALGICMALLERTRSGRGQVVDTSMASTRSAYLSSFLWRTRSSNMAVPIWIDERGKNILDGGTHFYNVYETKDRKYMSVGALEPNFYKELSWVRLGLEPDTVPQMGDWEESKRVFAEIFATKTQDEWCRVFDQKDACVVPVLDHDTAHKHPHNASREAFHECSDGPPIPRPAPRLDRTPAEPDYKEPLVGEHSVEVLKEAGLSDGEIRTLLQSGTVEAPCFDPNLRL</sequence>
<dbReference type="InterPro" id="IPR023606">
    <property type="entry name" value="CoA-Trfase_III_dom_1_sf"/>
</dbReference>
<dbReference type="EMBL" id="ABJB011014685">
    <property type="status" value="NOT_ANNOTATED_CDS"/>
    <property type="molecule type" value="Genomic_DNA"/>
</dbReference>
<dbReference type="VEuPathDB" id="VectorBase:ISCP_028894"/>
<evidence type="ECO:0007829" key="6">
    <source>
        <dbReference type="PeptideAtlas" id="B7Q1P6"/>
    </source>
</evidence>
<name>B7Q1P6_IXOSC</name>